<feature type="region of interest" description="Disordered" evidence="1">
    <location>
        <begin position="700"/>
        <end position="752"/>
    </location>
</feature>
<dbReference type="InterPro" id="IPR001584">
    <property type="entry name" value="Integrase_cat-core"/>
</dbReference>
<accession>A0ABY8QMU1</accession>
<dbReference type="InterPro" id="IPR015378">
    <property type="entry name" value="Transposase-like_Mu_C"/>
</dbReference>
<dbReference type="EMBL" id="CP124616">
    <property type="protein sequence ID" value="WGW05097.1"/>
    <property type="molecule type" value="Genomic_DNA"/>
</dbReference>
<evidence type="ECO:0000256" key="1">
    <source>
        <dbReference type="SAM" id="MobiDB-lite"/>
    </source>
</evidence>
<keyword evidence="4" id="KW-1185">Reference proteome</keyword>
<dbReference type="InterPro" id="IPR012337">
    <property type="entry name" value="RNaseH-like_sf"/>
</dbReference>
<evidence type="ECO:0000259" key="2">
    <source>
        <dbReference type="PROSITE" id="PS50994"/>
    </source>
</evidence>
<evidence type="ECO:0000313" key="4">
    <source>
        <dbReference type="Proteomes" id="UP001241605"/>
    </source>
</evidence>
<evidence type="ECO:0000313" key="3">
    <source>
        <dbReference type="EMBL" id="WGW05097.1"/>
    </source>
</evidence>
<sequence length="752" mass="83874">MLDFLPSNITPKYALEIGDEVILDRNSWVVRDVREDRFIFVQKFGSQLAQEFTSANLALHIAKGTMQHIPCRPVHMSSRTTDLAIAEFLASRTAEEHKSAERREALVLAMQQLHREKKLKYTDESIAAAKNEIRALATDFYGRVIDGDTLTPEWHSPRTLRRWLKAYDIGGLTALYDDRRARGFRAPRFTAEVNALLQPIIIGYMSPTQPTKATVWENVKSAFRLENARREAAGEPLLDMPSRETVRQRIDALDPFEVMVHRNGIQAARRAFAPVGQGLDIYRPLQRVEIDELRIDLMTYLKTSGLLNHMTIEEIKALGLHGKKAVRVLVTVAVDVATRCIVGMKMSLEGSSDSALQCVEMIHEDKGIYADAIGAFSPWHMHGKPGVIVTDCAKYNISGRTKQAIAALAGNLEHCPAGEPAMKGTIERIFQILATKLLPRFSGRTFSDVVQKAGNDPQETAALTIEELCAVLVRWVVDIYHRTPHRGLGGETPLDAWNRMVAQYGVTPSADKSARRIAFGKEETRDPQRNGLTVMQIPYHDERLAAYFMHKKKRALRLRWHPNDLGTISVELDGDWVDVKAVPAWAQGLKAAIWEKTLRELSARRRRGEEVSGLIVARAIAEITALHADAMRREGILVETWTEERLRRVEETAIGFADFGDTEAKPANEGDMLAGGYGISLSTAGAHTKADLDVVEHSAEPPLDISETMSAETTPDSFSVPEPSNAHPLRRRSRRSAAEKSGDADDGFTFED</sequence>
<proteinExistence type="predicted"/>
<reference evidence="3 4" key="1">
    <citation type="submission" date="2023-05" db="EMBL/GenBank/DDBJ databases">
        <title>YMD87, complete Genome.</title>
        <authorList>
            <person name="Zhang J."/>
            <person name="Xu X."/>
        </authorList>
    </citation>
    <scope>NUCLEOTIDE SEQUENCE [LARGE SCALE GENOMIC DNA]</scope>
    <source>
        <strain evidence="3 4">YMD87</strain>
    </source>
</reference>
<dbReference type="Proteomes" id="UP001241605">
    <property type="component" value="Chromosome"/>
</dbReference>
<feature type="compositionally biased region" description="Polar residues" evidence="1">
    <location>
        <begin position="707"/>
        <end position="717"/>
    </location>
</feature>
<dbReference type="Gene3D" id="3.30.420.10">
    <property type="entry name" value="Ribonuclease H-like superfamily/Ribonuclease H"/>
    <property type="match status" value="1"/>
</dbReference>
<organism evidence="3 4">
    <name type="scientific">Tropicibacter oceani</name>
    <dbReference type="NCBI Taxonomy" id="3058420"/>
    <lineage>
        <taxon>Bacteria</taxon>
        <taxon>Pseudomonadati</taxon>
        <taxon>Pseudomonadota</taxon>
        <taxon>Alphaproteobacteria</taxon>
        <taxon>Rhodobacterales</taxon>
        <taxon>Roseobacteraceae</taxon>
        <taxon>Tropicibacter</taxon>
    </lineage>
</organism>
<name>A0ABY8QMU1_9RHOB</name>
<feature type="domain" description="Integrase catalytic" evidence="2">
    <location>
        <begin position="280"/>
        <end position="501"/>
    </location>
</feature>
<dbReference type="InterPro" id="IPR036397">
    <property type="entry name" value="RNaseH_sf"/>
</dbReference>
<protein>
    <recommendedName>
        <fullName evidence="2">Integrase catalytic domain-containing protein</fullName>
    </recommendedName>
</protein>
<dbReference type="RefSeq" id="WP_282301732.1">
    <property type="nucleotide sequence ID" value="NZ_CP124616.1"/>
</dbReference>
<dbReference type="SUPFAM" id="SSF53098">
    <property type="entry name" value="Ribonuclease H-like"/>
    <property type="match status" value="1"/>
</dbReference>
<dbReference type="PROSITE" id="PS50994">
    <property type="entry name" value="INTEGRASE"/>
    <property type="match status" value="1"/>
</dbReference>
<dbReference type="Pfam" id="PF09299">
    <property type="entry name" value="Mu-transpos_C"/>
    <property type="match status" value="1"/>
</dbReference>
<gene>
    <name evidence="3" type="ORF">QF118_05990</name>
</gene>